<dbReference type="AlphaFoldDB" id="A0A9X1DFT3"/>
<dbReference type="EMBL" id="JAHGAW010000014">
    <property type="protein sequence ID" value="MBT2189079.1"/>
    <property type="molecule type" value="Genomic_DNA"/>
</dbReference>
<dbReference type="PANTHER" id="PTHR43384">
    <property type="entry name" value="SEPTUM SITE-DETERMINING PROTEIN MIND HOMOLOG, CHLOROPLASTIC-RELATED"/>
    <property type="match status" value="1"/>
</dbReference>
<dbReference type="PANTHER" id="PTHR43384:SF6">
    <property type="entry name" value="SEPTUM SITE-DETERMINING PROTEIN MIND HOMOLOG, CHLOROPLASTIC"/>
    <property type="match status" value="1"/>
</dbReference>
<keyword evidence="4" id="KW-1185">Reference proteome</keyword>
<comment type="caution">
    <text evidence="3">The sequence shown here is derived from an EMBL/GenBank/DDBJ whole genome shotgun (WGS) entry which is preliminary data.</text>
</comment>
<protein>
    <recommendedName>
        <fullName evidence="5">Pilus assembly protein CpaE</fullName>
    </recommendedName>
</protein>
<accession>A0A9X1DFT3</accession>
<gene>
    <name evidence="3" type="ORF">KK488_19195</name>
</gene>
<evidence type="ECO:0008006" key="5">
    <source>
        <dbReference type="Google" id="ProtNLM"/>
    </source>
</evidence>
<keyword evidence="1" id="KW-0547">Nucleotide-binding</keyword>
<dbReference type="SUPFAM" id="SSF52540">
    <property type="entry name" value="P-loop containing nucleoside triphosphate hydrolases"/>
    <property type="match status" value="1"/>
</dbReference>
<dbReference type="GO" id="GO:0005829">
    <property type="term" value="C:cytosol"/>
    <property type="evidence" value="ECO:0007669"/>
    <property type="project" value="TreeGrafter"/>
</dbReference>
<reference evidence="3" key="1">
    <citation type="submission" date="2021-05" db="EMBL/GenBank/DDBJ databases">
        <title>Genome of Sphingobium sp. strain.</title>
        <authorList>
            <person name="Fan R."/>
        </authorList>
    </citation>
    <scope>NUCLEOTIDE SEQUENCE</scope>
    <source>
        <strain evidence="3">H33</strain>
    </source>
</reference>
<dbReference type="InterPro" id="IPR050625">
    <property type="entry name" value="ParA/MinD_ATPase"/>
</dbReference>
<dbReference type="Gene3D" id="3.40.50.2300">
    <property type="match status" value="1"/>
</dbReference>
<dbReference type="GO" id="GO:0016887">
    <property type="term" value="F:ATP hydrolysis activity"/>
    <property type="evidence" value="ECO:0007669"/>
    <property type="project" value="TreeGrafter"/>
</dbReference>
<dbReference type="RefSeq" id="WP_214625332.1">
    <property type="nucleotide sequence ID" value="NZ_JAHGAW010000014.1"/>
</dbReference>
<dbReference type="GO" id="GO:0009898">
    <property type="term" value="C:cytoplasmic side of plasma membrane"/>
    <property type="evidence" value="ECO:0007669"/>
    <property type="project" value="TreeGrafter"/>
</dbReference>
<dbReference type="GO" id="GO:0005524">
    <property type="term" value="F:ATP binding"/>
    <property type="evidence" value="ECO:0007669"/>
    <property type="project" value="UniProtKB-KW"/>
</dbReference>
<dbReference type="Gene3D" id="3.40.50.300">
    <property type="entry name" value="P-loop containing nucleotide triphosphate hydrolases"/>
    <property type="match status" value="1"/>
</dbReference>
<proteinExistence type="predicted"/>
<keyword evidence="2" id="KW-0067">ATP-binding</keyword>
<dbReference type="GO" id="GO:0051782">
    <property type="term" value="P:negative regulation of cell division"/>
    <property type="evidence" value="ECO:0007669"/>
    <property type="project" value="TreeGrafter"/>
</dbReference>
<dbReference type="InterPro" id="IPR027417">
    <property type="entry name" value="P-loop_NTPase"/>
</dbReference>
<sequence>MNGASTGSGLGGAATAPQVNVYMSDQDSAGVIRQALSDLAPGALFKSGGMSAALTDIGSRDSPRLLIVDATGENDPADSVRKLINMCEPSTAVLIVGDVNDIRLYRNIREAGAVEYFFKPLVTTVVAHTCRAILTGKEEPASIRRGRIVFVVGVRGGSGATTIALRTALGLSESPPRPVLLLDLDLRGGDSALQLDLSPSHALHEALAQSERVDDLFLERGLIHVTKRLDLMASLEPINTPTDFDEAGLIALLDKVASRYRYILADVPAYRAPALDRSLHMPSTLLLVSDGRLVSARDVARWRQWLGANTAERTLIHILNMSGAPGSLPLDDFTHAAGAPPDVIIPYAREVSMGALLGLKGHPGCPPLDKGLEPVLSILAGSAVEHRPSLLQRILSRT</sequence>
<name>A0A9X1DFT3_9SPHN</name>
<evidence type="ECO:0000313" key="4">
    <source>
        <dbReference type="Proteomes" id="UP001138757"/>
    </source>
</evidence>
<dbReference type="Proteomes" id="UP001138757">
    <property type="component" value="Unassembled WGS sequence"/>
</dbReference>
<organism evidence="3 4">
    <name type="scientific">Sphingobium nicotianae</name>
    <dbReference type="NCBI Taxonomy" id="2782607"/>
    <lineage>
        <taxon>Bacteria</taxon>
        <taxon>Pseudomonadati</taxon>
        <taxon>Pseudomonadota</taxon>
        <taxon>Alphaproteobacteria</taxon>
        <taxon>Sphingomonadales</taxon>
        <taxon>Sphingomonadaceae</taxon>
        <taxon>Sphingobium</taxon>
    </lineage>
</organism>
<evidence type="ECO:0000256" key="2">
    <source>
        <dbReference type="ARBA" id="ARBA00022840"/>
    </source>
</evidence>
<evidence type="ECO:0000313" key="3">
    <source>
        <dbReference type="EMBL" id="MBT2189079.1"/>
    </source>
</evidence>
<evidence type="ECO:0000256" key="1">
    <source>
        <dbReference type="ARBA" id="ARBA00022741"/>
    </source>
</evidence>